<dbReference type="OrthoDB" id="2930792at2759"/>
<organism evidence="2 3">
    <name type="scientific">Trametes pubescens</name>
    <name type="common">White-rot fungus</name>
    <dbReference type="NCBI Taxonomy" id="154538"/>
    <lineage>
        <taxon>Eukaryota</taxon>
        <taxon>Fungi</taxon>
        <taxon>Dikarya</taxon>
        <taxon>Basidiomycota</taxon>
        <taxon>Agaricomycotina</taxon>
        <taxon>Agaricomycetes</taxon>
        <taxon>Polyporales</taxon>
        <taxon>Polyporaceae</taxon>
        <taxon>Trametes</taxon>
    </lineage>
</organism>
<evidence type="ECO:0000256" key="1">
    <source>
        <dbReference type="SAM" id="MobiDB-lite"/>
    </source>
</evidence>
<dbReference type="OMA" id="CHIDGHA"/>
<sequence length="318" mass="35358">MADDTSELQIEEYGVWFSPSPGAYAAIRINAVEMVRHLQDDKALRAASAMQTKIHLVCLKLEMDLPFPDKPWYRFRALPIGPHLPPPNEAKGYTSDMCIPIFPNSTHPTGRAPVPSERPFPYGNCYYWIDESVVIRVRARPEGFDETNVMKISARNEVLMSLAWGEDYQRARAIRASREPPEATVNPQDIPPREDCTFQPTDLASPSLRNRDDEVGSDLGVTSGEARNVHAAELANKSLGHNSDAVSISSALSRSIRSEQGASDSVGDIIRMDIFTGPDDDLDLVPLVDLWPDIANMLKEEDIPSPLELYEDIKTIQG</sequence>
<comment type="caution">
    <text evidence="2">The sequence shown here is derived from an EMBL/GenBank/DDBJ whole genome shotgun (WGS) entry which is preliminary data.</text>
</comment>
<dbReference type="EMBL" id="MNAD01000696">
    <property type="protein sequence ID" value="OJT11022.1"/>
    <property type="molecule type" value="Genomic_DNA"/>
</dbReference>
<protein>
    <submittedName>
        <fullName evidence="2">Uncharacterized protein</fullName>
    </submittedName>
</protein>
<feature type="region of interest" description="Disordered" evidence="1">
    <location>
        <begin position="174"/>
        <end position="215"/>
    </location>
</feature>
<accession>A0A1M2VU17</accession>
<reference evidence="2 3" key="1">
    <citation type="submission" date="2016-10" db="EMBL/GenBank/DDBJ databases">
        <title>Genome sequence of the basidiomycete white-rot fungus Trametes pubescens.</title>
        <authorList>
            <person name="Makela M.R."/>
            <person name="Granchi Z."/>
            <person name="Peng M."/>
            <person name="De Vries R.P."/>
            <person name="Grigoriev I."/>
            <person name="Riley R."/>
            <person name="Hilden K."/>
        </authorList>
    </citation>
    <scope>NUCLEOTIDE SEQUENCE [LARGE SCALE GENOMIC DNA]</scope>
    <source>
        <strain evidence="2 3">FBCC735</strain>
    </source>
</reference>
<dbReference type="AlphaFoldDB" id="A0A1M2VU17"/>
<dbReference type="STRING" id="154538.A0A1M2VU17"/>
<proteinExistence type="predicted"/>
<dbReference type="Proteomes" id="UP000184267">
    <property type="component" value="Unassembled WGS sequence"/>
</dbReference>
<gene>
    <name evidence="2" type="ORF">TRAPUB_12476</name>
</gene>
<evidence type="ECO:0000313" key="2">
    <source>
        <dbReference type="EMBL" id="OJT11022.1"/>
    </source>
</evidence>
<feature type="compositionally biased region" description="Polar residues" evidence="1">
    <location>
        <begin position="198"/>
        <end position="208"/>
    </location>
</feature>
<evidence type="ECO:0000313" key="3">
    <source>
        <dbReference type="Proteomes" id="UP000184267"/>
    </source>
</evidence>
<keyword evidence="3" id="KW-1185">Reference proteome</keyword>
<name>A0A1M2VU17_TRAPU</name>